<dbReference type="InterPro" id="IPR039425">
    <property type="entry name" value="RNA_pol_sigma-70-like"/>
</dbReference>
<dbReference type="InterPro" id="IPR007627">
    <property type="entry name" value="RNA_pol_sigma70_r2"/>
</dbReference>
<dbReference type="InterPro" id="IPR036388">
    <property type="entry name" value="WH-like_DNA-bd_sf"/>
</dbReference>
<sequence length="194" mass="22849">MTHQDDHIYITKTLEGEVNAFAMLIDRYKHMVYTLSLRMMKTTEEAEEVSQDVFLKAFQKLDSYKGTSKFSTWLYSITYHKCLDSLSRKRKQPTHYAAEIQEEITEEKTASILEAIEANELRGQLEQCIQQLREEDAFLVTLYYLEEQTLEEIATVTGMTKNNVKVKLFRSRKKLYTIMASHLPKELVARYERK</sequence>
<dbReference type="InterPro" id="IPR013325">
    <property type="entry name" value="RNA_pol_sigma_r2"/>
</dbReference>
<dbReference type="Proteomes" id="UP000198379">
    <property type="component" value="Unassembled WGS sequence"/>
</dbReference>
<dbReference type="InterPro" id="IPR013249">
    <property type="entry name" value="RNA_pol_sigma70_r4_t2"/>
</dbReference>
<dbReference type="OrthoDB" id="1027298at2"/>
<proteinExistence type="inferred from homology"/>
<dbReference type="GO" id="GO:0006352">
    <property type="term" value="P:DNA-templated transcription initiation"/>
    <property type="evidence" value="ECO:0007669"/>
    <property type="project" value="InterPro"/>
</dbReference>
<feature type="domain" description="RNA polymerase sigma factor 70 region 4 type 2" evidence="6">
    <location>
        <begin position="123"/>
        <end position="175"/>
    </location>
</feature>
<dbReference type="CDD" id="cd06171">
    <property type="entry name" value="Sigma70_r4"/>
    <property type="match status" value="1"/>
</dbReference>
<dbReference type="GO" id="GO:0003677">
    <property type="term" value="F:DNA binding"/>
    <property type="evidence" value="ECO:0007669"/>
    <property type="project" value="InterPro"/>
</dbReference>
<dbReference type="Pfam" id="PF08281">
    <property type="entry name" value="Sigma70_r4_2"/>
    <property type="match status" value="1"/>
</dbReference>
<keyword evidence="2" id="KW-0805">Transcription regulation</keyword>
<reference evidence="7 8" key="1">
    <citation type="submission" date="2017-06" db="EMBL/GenBank/DDBJ databases">
        <authorList>
            <person name="Kim H.J."/>
            <person name="Triplett B.A."/>
        </authorList>
    </citation>
    <scope>NUCLEOTIDE SEQUENCE [LARGE SCALE GENOMIC DNA]</scope>
    <source>
        <strain evidence="7 8">DSM 25597</strain>
    </source>
</reference>
<accession>A0A238ZMR2</accession>
<dbReference type="SUPFAM" id="SSF88946">
    <property type="entry name" value="Sigma2 domain of RNA polymerase sigma factors"/>
    <property type="match status" value="1"/>
</dbReference>
<dbReference type="Pfam" id="PF04542">
    <property type="entry name" value="Sigma70_r2"/>
    <property type="match status" value="1"/>
</dbReference>
<dbReference type="SUPFAM" id="SSF88659">
    <property type="entry name" value="Sigma3 and sigma4 domains of RNA polymerase sigma factors"/>
    <property type="match status" value="1"/>
</dbReference>
<evidence type="ECO:0000256" key="2">
    <source>
        <dbReference type="ARBA" id="ARBA00023015"/>
    </source>
</evidence>
<name>A0A238ZMR2_9FLAO</name>
<dbReference type="GO" id="GO:0016987">
    <property type="term" value="F:sigma factor activity"/>
    <property type="evidence" value="ECO:0007669"/>
    <property type="project" value="UniProtKB-KW"/>
</dbReference>
<organism evidence="7 8">
    <name type="scientific">Dokdonia pacifica</name>
    <dbReference type="NCBI Taxonomy" id="1627892"/>
    <lineage>
        <taxon>Bacteria</taxon>
        <taxon>Pseudomonadati</taxon>
        <taxon>Bacteroidota</taxon>
        <taxon>Flavobacteriia</taxon>
        <taxon>Flavobacteriales</taxon>
        <taxon>Flavobacteriaceae</taxon>
        <taxon>Dokdonia</taxon>
    </lineage>
</organism>
<feature type="domain" description="RNA polymerase sigma-70 region 2" evidence="5">
    <location>
        <begin position="24"/>
        <end position="91"/>
    </location>
</feature>
<dbReference type="AlphaFoldDB" id="A0A238ZMR2"/>
<dbReference type="NCBIfam" id="TIGR02937">
    <property type="entry name" value="sigma70-ECF"/>
    <property type="match status" value="1"/>
</dbReference>
<keyword evidence="8" id="KW-1185">Reference proteome</keyword>
<dbReference type="PANTHER" id="PTHR43133:SF45">
    <property type="entry name" value="RNA POLYMERASE ECF-TYPE SIGMA FACTOR"/>
    <property type="match status" value="1"/>
</dbReference>
<evidence type="ECO:0000256" key="1">
    <source>
        <dbReference type="ARBA" id="ARBA00010641"/>
    </source>
</evidence>
<evidence type="ECO:0000256" key="3">
    <source>
        <dbReference type="ARBA" id="ARBA00023082"/>
    </source>
</evidence>
<dbReference type="InterPro" id="IPR014284">
    <property type="entry name" value="RNA_pol_sigma-70_dom"/>
</dbReference>
<evidence type="ECO:0000256" key="4">
    <source>
        <dbReference type="ARBA" id="ARBA00023163"/>
    </source>
</evidence>
<evidence type="ECO:0000259" key="5">
    <source>
        <dbReference type="Pfam" id="PF04542"/>
    </source>
</evidence>
<protein>
    <submittedName>
        <fullName evidence="7">RNA polymerase sigma-70 factor, ECF subfamily</fullName>
    </submittedName>
</protein>
<keyword evidence="3" id="KW-0731">Sigma factor</keyword>
<evidence type="ECO:0000313" key="8">
    <source>
        <dbReference type="Proteomes" id="UP000198379"/>
    </source>
</evidence>
<dbReference type="InterPro" id="IPR013324">
    <property type="entry name" value="RNA_pol_sigma_r3/r4-like"/>
</dbReference>
<evidence type="ECO:0000313" key="7">
    <source>
        <dbReference type="EMBL" id="SNR84258.1"/>
    </source>
</evidence>
<gene>
    <name evidence="7" type="ORF">SAMN06265376_103336</name>
</gene>
<dbReference type="Gene3D" id="1.10.1740.10">
    <property type="match status" value="1"/>
</dbReference>
<comment type="similarity">
    <text evidence="1">Belongs to the sigma-70 factor family. ECF subfamily.</text>
</comment>
<dbReference type="RefSeq" id="WP_089371656.1">
    <property type="nucleotide sequence ID" value="NZ_BMEP01000001.1"/>
</dbReference>
<evidence type="ECO:0000259" key="6">
    <source>
        <dbReference type="Pfam" id="PF08281"/>
    </source>
</evidence>
<dbReference type="EMBL" id="FZNY01000003">
    <property type="protein sequence ID" value="SNR84258.1"/>
    <property type="molecule type" value="Genomic_DNA"/>
</dbReference>
<dbReference type="PANTHER" id="PTHR43133">
    <property type="entry name" value="RNA POLYMERASE ECF-TYPE SIGMA FACTO"/>
    <property type="match status" value="1"/>
</dbReference>
<keyword evidence="4" id="KW-0804">Transcription</keyword>
<dbReference type="Gene3D" id="1.10.10.10">
    <property type="entry name" value="Winged helix-like DNA-binding domain superfamily/Winged helix DNA-binding domain"/>
    <property type="match status" value="1"/>
</dbReference>